<dbReference type="PANTHER" id="PTHR36504:SF1">
    <property type="entry name" value="LIPOPOLYSACCHARIDE EXPORT SYSTEM PROTEIN LPTA"/>
    <property type="match status" value="1"/>
</dbReference>
<keyword evidence="1 2" id="KW-0732">Signal</keyword>
<gene>
    <name evidence="4" type="ORF">SAMN05660653_02481</name>
</gene>
<dbReference type="Pfam" id="PF03968">
    <property type="entry name" value="LptD_N"/>
    <property type="match status" value="1"/>
</dbReference>
<dbReference type="Proteomes" id="UP000198771">
    <property type="component" value="Unassembled WGS sequence"/>
</dbReference>
<dbReference type="EMBL" id="FMXO01000014">
    <property type="protein sequence ID" value="SDB50220.1"/>
    <property type="molecule type" value="Genomic_DNA"/>
</dbReference>
<keyword evidence="5" id="KW-1185">Reference proteome</keyword>
<dbReference type="InterPro" id="IPR052037">
    <property type="entry name" value="LPS_export_LptA"/>
</dbReference>
<sequence>MAVRRPLNMAWKSVLLCLVAVTAFAAWSWANDEEAVPTRITAERLRYDHHKHQIEFIGNVHVDRPNFQLRSERLLIFLRTLPREDRPEDVSVEQDMEAQVDIDKMIALGKVFLKHEERIGHGDMATYWVDQGVLRLEGNAIVEGGGTKLEGNVITLNVQEKEVDVQGRKDRRVEGVFMLPREQGEQ</sequence>
<dbReference type="GO" id="GO:0017089">
    <property type="term" value="F:glycolipid transfer activity"/>
    <property type="evidence" value="ECO:0007669"/>
    <property type="project" value="TreeGrafter"/>
</dbReference>
<evidence type="ECO:0000256" key="1">
    <source>
        <dbReference type="ARBA" id="ARBA00022729"/>
    </source>
</evidence>
<accession>A0A1G6DYN1</accession>
<protein>
    <submittedName>
        <fullName evidence="4">Lipopolysaccharide export system protein LptA</fullName>
    </submittedName>
</protein>
<organism evidence="4 5">
    <name type="scientific">Desulfonatronum thiosulfatophilum</name>
    <dbReference type="NCBI Taxonomy" id="617002"/>
    <lineage>
        <taxon>Bacteria</taxon>
        <taxon>Pseudomonadati</taxon>
        <taxon>Thermodesulfobacteriota</taxon>
        <taxon>Desulfovibrionia</taxon>
        <taxon>Desulfovibrionales</taxon>
        <taxon>Desulfonatronaceae</taxon>
        <taxon>Desulfonatronum</taxon>
    </lineage>
</organism>
<feature type="chain" id="PRO_5011648943" evidence="2">
    <location>
        <begin position="26"/>
        <end position="186"/>
    </location>
</feature>
<reference evidence="4 5" key="1">
    <citation type="submission" date="2016-10" db="EMBL/GenBank/DDBJ databases">
        <authorList>
            <person name="de Groot N.N."/>
        </authorList>
    </citation>
    <scope>NUCLEOTIDE SEQUENCE [LARGE SCALE GENOMIC DNA]</scope>
    <source>
        <strain evidence="4 5">ASO4-2</strain>
    </source>
</reference>
<evidence type="ECO:0000256" key="2">
    <source>
        <dbReference type="SAM" id="SignalP"/>
    </source>
</evidence>
<evidence type="ECO:0000313" key="5">
    <source>
        <dbReference type="Proteomes" id="UP000198771"/>
    </source>
</evidence>
<dbReference type="Gene3D" id="2.60.450.10">
    <property type="entry name" value="Lipopolysaccharide (LPS) transport protein A like domain"/>
    <property type="match status" value="1"/>
</dbReference>
<feature type="signal peptide" evidence="2">
    <location>
        <begin position="1"/>
        <end position="25"/>
    </location>
</feature>
<name>A0A1G6DYN1_9BACT</name>
<evidence type="ECO:0000259" key="3">
    <source>
        <dbReference type="Pfam" id="PF03968"/>
    </source>
</evidence>
<feature type="domain" description="Organic solvent tolerance-like N-terminal" evidence="3">
    <location>
        <begin position="40"/>
        <end position="161"/>
    </location>
</feature>
<dbReference type="PANTHER" id="PTHR36504">
    <property type="entry name" value="LIPOPOLYSACCHARIDE EXPORT SYSTEM PROTEIN LPTA"/>
    <property type="match status" value="1"/>
</dbReference>
<dbReference type="GO" id="GO:0009279">
    <property type="term" value="C:cell outer membrane"/>
    <property type="evidence" value="ECO:0007669"/>
    <property type="project" value="TreeGrafter"/>
</dbReference>
<proteinExistence type="predicted"/>
<dbReference type="GO" id="GO:0030288">
    <property type="term" value="C:outer membrane-bounded periplasmic space"/>
    <property type="evidence" value="ECO:0007669"/>
    <property type="project" value="TreeGrafter"/>
</dbReference>
<dbReference type="GO" id="GO:0015920">
    <property type="term" value="P:lipopolysaccharide transport"/>
    <property type="evidence" value="ECO:0007669"/>
    <property type="project" value="TreeGrafter"/>
</dbReference>
<dbReference type="AlphaFoldDB" id="A0A1G6DYN1"/>
<evidence type="ECO:0000313" key="4">
    <source>
        <dbReference type="EMBL" id="SDB50220.1"/>
    </source>
</evidence>
<dbReference type="InterPro" id="IPR005653">
    <property type="entry name" value="OstA-like_N"/>
</dbReference>
<dbReference type="STRING" id="617002.SAMN05660653_02481"/>